<organism evidence="14 15">
    <name type="scientific">Wolfiporia cocos (strain MD-104)</name>
    <name type="common">Brown rot fungus</name>
    <dbReference type="NCBI Taxonomy" id="742152"/>
    <lineage>
        <taxon>Eukaryota</taxon>
        <taxon>Fungi</taxon>
        <taxon>Dikarya</taxon>
        <taxon>Basidiomycota</taxon>
        <taxon>Agaricomycotina</taxon>
        <taxon>Agaricomycetes</taxon>
        <taxon>Polyporales</taxon>
        <taxon>Phaeolaceae</taxon>
        <taxon>Wolfiporia</taxon>
    </lineage>
</organism>
<dbReference type="Proteomes" id="UP000218811">
    <property type="component" value="Unassembled WGS sequence"/>
</dbReference>
<dbReference type="PANTHER" id="PTHR10556">
    <property type="entry name" value="3-OXO-5-ALPHA-STEROID 4-DEHYDROGENASE"/>
    <property type="match status" value="1"/>
</dbReference>
<evidence type="ECO:0000259" key="13">
    <source>
        <dbReference type="Pfam" id="PF21696"/>
    </source>
</evidence>
<comment type="subcellular location">
    <subcellularLocation>
        <location evidence="2">Endoplasmic reticulum</location>
    </subcellularLocation>
    <subcellularLocation>
        <location evidence="1">Membrane</location>
        <topology evidence="1">Multi-pass membrane protein</topology>
    </subcellularLocation>
</comment>
<evidence type="ECO:0000313" key="14">
    <source>
        <dbReference type="EMBL" id="PCH42356.1"/>
    </source>
</evidence>
<evidence type="ECO:0000256" key="5">
    <source>
        <dbReference type="ARBA" id="ARBA00022692"/>
    </source>
</evidence>
<dbReference type="GO" id="GO:0016627">
    <property type="term" value="F:oxidoreductase activity, acting on the CH-CH group of donors"/>
    <property type="evidence" value="ECO:0007669"/>
    <property type="project" value="InterPro"/>
</dbReference>
<keyword evidence="7 11" id="KW-1133">Transmembrane helix</keyword>
<dbReference type="InterPro" id="IPR001104">
    <property type="entry name" value="3-oxo-5_a-steroid_4-DH_C"/>
</dbReference>
<feature type="transmembrane region" description="Helical" evidence="11">
    <location>
        <begin position="167"/>
        <end position="186"/>
    </location>
</feature>
<dbReference type="OMA" id="ATMPIFN"/>
<dbReference type="GO" id="GO:0005783">
    <property type="term" value="C:endoplasmic reticulum"/>
    <property type="evidence" value="ECO:0007669"/>
    <property type="project" value="UniProtKB-SubCell"/>
</dbReference>
<evidence type="ECO:0000259" key="12">
    <source>
        <dbReference type="Pfam" id="PF02544"/>
    </source>
</evidence>
<proteinExistence type="inferred from homology"/>
<evidence type="ECO:0000256" key="7">
    <source>
        <dbReference type="ARBA" id="ARBA00022989"/>
    </source>
</evidence>
<dbReference type="Pfam" id="PF21696">
    <property type="entry name" value="TECR_N"/>
    <property type="match status" value="1"/>
</dbReference>
<evidence type="ECO:0000256" key="8">
    <source>
        <dbReference type="ARBA" id="ARBA00023002"/>
    </source>
</evidence>
<feature type="transmembrane region" description="Helical" evidence="11">
    <location>
        <begin position="256"/>
        <end position="287"/>
    </location>
</feature>
<evidence type="ECO:0000256" key="4">
    <source>
        <dbReference type="ARBA" id="ARBA00022516"/>
    </source>
</evidence>
<dbReference type="Pfam" id="PF02544">
    <property type="entry name" value="Steroid_dh"/>
    <property type="match status" value="1"/>
</dbReference>
<evidence type="ECO:0000256" key="2">
    <source>
        <dbReference type="ARBA" id="ARBA00004240"/>
    </source>
</evidence>
<comment type="similarity">
    <text evidence="3">Belongs to the steroid 5-alpha reductase family.</text>
</comment>
<name>A0A2H3JJJ3_WOLCO</name>
<dbReference type="GO" id="GO:0042761">
    <property type="term" value="P:very long-chain fatty acid biosynthetic process"/>
    <property type="evidence" value="ECO:0007669"/>
    <property type="project" value="TreeGrafter"/>
</dbReference>
<keyword evidence="8" id="KW-0560">Oxidoreductase</keyword>
<dbReference type="STRING" id="742152.A0A2H3JJJ3"/>
<reference evidence="14 15" key="1">
    <citation type="journal article" date="2012" name="Science">
        <title>The Paleozoic origin of enzymatic lignin decomposition reconstructed from 31 fungal genomes.</title>
        <authorList>
            <person name="Floudas D."/>
            <person name="Binder M."/>
            <person name="Riley R."/>
            <person name="Barry K."/>
            <person name="Blanchette R.A."/>
            <person name="Henrissat B."/>
            <person name="Martinez A.T."/>
            <person name="Otillar R."/>
            <person name="Spatafora J.W."/>
            <person name="Yadav J.S."/>
            <person name="Aerts A."/>
            <person name="Benoit I."/>
            <person name="Boyd A."/>
            <person name="Carlson A."/>
            <person name="Copeland A."/>
            <person name="Coutinho P.M."/>
            <person name="de Vries R.P."/>
            <person name="Ferreira P."/>
            <person name="Findley K."/>
            <person name="Foster B."/>
            <person name="Gaskell J."/>
            <person name="Glotzer D."/>
            <person name="Gorecki P."/>
            <person name="Heitman J."/>
            <person name="Hesse C."/>
            <person name="Hori C."/>
            <person name="Igarashi K."/>
            <person name="Jurgens J.A."/>
            <person name="Kallen N."/>
            <person name="Kersten P."/>
            <person name="Kohler A."/>
            <person name="Kuees U."/>
            <person name="Kumar T.K.A."/>
            <person name="Kuo A."/>
            <person name="LaButti K."/>
            <person name="Larrondo L.F."/>
            <person name="Lindquist E."/>
            <person name="Ling A."/>
            <person name="Lombard V."/>
            <person name="Lucas S."/>
            <person name="Lundell T."/>
            <person name="Martin R."/>
            <person name="McLaughlin D.J."/>
            <person name="Morgenstern I."/>
            <person name="Morin E."/>
            <person name="Murat C."/>
            <person name="Nagy L.G."/>
            <person name="Nolan M."/>
            <person name="Ohm R.A."/>
            <person name="Patyshakuliyeva A."/>
            <person name="Rokas A."/>
            <person name="Ruiz-Duenas F.J."/>
            <person name="Sabat G."/>
            <person name="Salamov A."/>
            <person name="Samejima M."/>
            <person name="Schmutz J."/>
            <person name="Slot J.C."/>
            <person name="St John F."/>
            <person name="Stenlid J."/>
            <person name="Sun H."/>
            <person name="Sun S."/>
            <person name="Syed K."/>
            <person name="Tsang A."/>
            <person name="Wiebenga A."/>
            <person name="Young D."/>
            <person name="Pisabarro A."/>
            <person name="Eastwood D.C."/>
            <person name="Martin F."/>
            <person name="Cullen D."/>
            <person name="Grigoriev I.V."/>
            <person name="Hibbett D.S."/>
        </authorList>
    </citation>
    <scope>NUCLEOTIDE SEQUENCE [LARGE SCALE GENOMIC DNA]</scope>
    <source>
        <strain evidence="14 15">MD-104</strain>
    </source>
</reference>
<accession>A0A2H3JJJ3</accession>
<keyword evidence="15" id="KW-1185">Reference proteome</keyword>
<evidence type="ECO:0000313" key="15">
    <source>
        <dbReference type="Proteomes" id="UP000218811"/>
    </source>
</evidence>
<feature type="domain" description="TECR-like N-terminal" evidence="13">
    <location>
        <begin position="23"/>
        <end position="71"/>
    </location>
</feature>
<gene>
    <name evidence="14" type="ORF">WOLCODRAFT_101986</name>
</gene>
<evidence type="ECO:0000256" key="9">
    <source>
        <dbReference type="ARBA" id="ARBA00023098"/>
    </source>
</evidence>
<protein>
    <submittedName>
        <fullName evidence="14">Uncharacterized protein</fullName>
    </submittedName>
</protein>
<keyword evidence="9" id="KW-0443">Lipid metabolism</keyword>
<feature type="domain" description="3-oxo-5-alpha-steroid 4-dehydrogenase C-terminal" evidence="12">
    <location>
        <begin position="156"/>
        <end position="312"/>
    </location>
</feature>
<evidence type="ECO:0000256" key="10">
    <source>
        <dbReference type="ARBA" id="ARBA00023136"/>
    </source>
</evidence>
<keyword evidence="10 11" id="KW-0472">Membrane</keyword>
<dbReference type="PROSITE" id="PS50244">
    <property type="entry name" value="S5A_REDUCTASE"/>
    <property type="match status" value="1"/>
</dbReference>
<evidence type="ECO:0000256" key="11">
    <source>
        <dbReference type="SAM" id="Phobius"/>
    </source>
</evidence>
<keyword evidence="5 11" id="KW-0812">Transmembrane</keyword>
<evidence type="ECO:0000256" key="3">
    <source>
        <dbReference type="ARBA" id="ARBA00007742"/>
    </source>
</evidence>
<dbReference type="Gene3D" id="1.20.120.1630">
    <property type="match status" value="1"/>
</dbReference>
<dbReference type="AlphaFoldDB" id="A0A2H3JJJ3"/>
<dbReference type="OrthoDB" id="540503at2759"/>
<evidence type="ECO:0000256" key="6">
    <source>
        <dbReference type="ARBA" id="ARBA00022824"/>
    </source>
</evidence>
<dbReference type="EMBL" id="KB468124">
    <property type="protein sequence ID" value="PCH42356.1"/>
    <property type="molecule type" value="Genomic_DNA"/>
</dbReference>
<dbReference type="PANTHER" id="PTHR10556:SF28">
    <property type="entry name" value="VERY-LONG-CHAIN ENOYL-COA REDUCTASE"/>
    <property type="match status" value="1"/>
</dbReference>
<dbReference type="GO" id="GO:0016020">
    <property type="term" value="C:membrane"/>
    <property type="evidence" value="ECO:0007669"/>
    <property type="project" value="UniProtKB-SubCell"/>
</dbReference>
<keyword evidence="6" id="KW-0256">Endoplasmic reticulum</keyword>
<evidence type="ECO:0000256" key="1">
    <source>
        <dbReference type="ARBA" id="ARBA00004141"/>
    </source>
</evidence>
<sequence>MVQVSVVPAGRVALARGLPITLSFDDKAAEDVTIGDVKSSLTAKFPRFYAARQKITIKGEKKALDDEATLAVAGIQDGGELAVKDLGPQINWRTVFLIEYAGPLLIHPLFYHFPRFWYGRPVPHSMLQKVVYALVLLHFVKRELETIFVHRFSHGTMPFMNIFKNSGHYWVLSGVLLAGAVYSPIYNLHSGHILGSVRNNPKFIGACTALWLFAELSNLHTHINVRNLRPAGTRQRAIPQGYGFELVSYPNYFFEIMAWVSIAAMTGSYTAWLFVAVSAYTMTVWALKKHKTYKKDFKDYPKNRKAIFPFLL</sequence>
<keyword evidence="4" id="KW-0444">Lipid biosynthesis</keyword>
<dbReference type="Gene3D" id="3.10.20.90">
    <property type="entry name" value="Phosphatidylinositol 3-kinase Catalytic Subunit, Chain A, domain 1"/>
    <property type="match status" value="1"/>
</dbReference>
<dbReference type="InterPro" id="IPR049127">
    <property type="entry name" value="TECR-like_N"/>
</dbReference>
<dbReference type="InterPro" id="IPR039357">
    <property type="entry name" value="SRD5A/TECR"/>
</dbReference>